<sequence length="40" mass="4819">MILPTYPENSKIQISFVSFRQKSGFLGFRFFKFQFLSFSF</sequence>
<dbReference type="EMBL" id="ACEQ02000011">
    <property type="protein sequence ID" value="EEZ75879.1"/>
    <property type="molecule type" value="Genomic_DNA"/>
</dbReference>
<evidence type="ECO:0000313" key="2">
    <source>
        <dbReference type="Proteomes" id="UP000003843"/>
    </source>
</evidence>
<gene>
    <name evidence="1" type="ORF">NEILACOT_04132</name>
</gene>
<reference evidence="1 2" key="1">
    <citation type="submission" date="2009-10" db="EMBL/GenBank/DDBJ databases">
        <authorList>
            <person name="Weinstock G."/>
            <person name="Sodergren E."/>
            <person name="Clifton S."/>
            <person name="Fulton L."/>
            <person name="Fulton B."/>
            <person name="Courtney L."/>
            <person name="Fronick C."/>
            <person name="Harrison M."/>
            <person name="Strong C."/>
            <person name="Farmer C."/>
            <person name="Delahaunty K."/>
            <person name="Markovic C."/>
            <person name="Hall O."/>
            <person name="Minx P."/>
            <person name="Tomlinson C."/>
            <person name="Mitreva M."/>
            <person name="Nelson J."/>
            <person name="Hou S."/>
            <person name="Wollam A."/>
            <person name="Pepin K.H."/>
            <person name="Johnson M."/>
            <person name="Bhonagiri V."/>
            <person name="Nash W.E."/>
            <person name="Warren W."/>
            <person name="Chinwalla A."/>
            <person name="Mardis E.R."/>
            <person name="Wilson R.K."/>
        </authorList>
    </citation>
    <scope>NUCLEOTIDE SEQUENCE [LARGE SCALE GENOMIC DNA]</scope>
    <source>
        <strain evidence="1 2">ATCC 23970</strain>
    </source>
</reference>
<dbReference type="Proteomes" id="UP000003843">
    <property type="component" value="Unassembled WGS sequence"/>
</dbReference>
<protein>
    <submittedName>
        <fullName evidence="1">Uncharacterized protein</fullName>
    </submittedName>
</protein>
<evidence type="ECO:0000313" key="1">
    <source>
        <dbReference type="EMBL" id="EEZ75879.1"/>
    </source>
</evidence>
<accession>D0W9C3</accession>
<dbReference type="AlphaFoldDB" id="D0W9C3"/>
<name>D0W9C3_NEILA</name>
<proteinExistence type="predicted"/>
<comment type="caution">
    <text evidence="1">The sequence shown here is derived from an EMBL/GenBank/DDBJ whole genome shotgun (WGS) entry which is preliminary data.</text>
</comment>
<organism evidence="1 2">
    <name type="scientific">Neisseria lactamica ATCC 23970</name>
    <dbReference type="NCBI Taxonomy" id="546265"/>
    <lineage>
        <taxon>Bacteria</taxon>
        <taxon>Pseudomonadati</taxon>
        <taxon>Pseudomonadota</taxon>
        <taxon>Betaproteobacteria</taxon>
        <taxon>Neisseriales</taxon>
        <taxon>Neisseriaceae</taxon>
        <taxon>Neisseria</taxon>
    </lineage>
</organism>